<accession>A0ABD7U5H5</accession>
<evidence type="ECO:0000313" key="2">
    <source>
        <dbReference type="Proteomes" id="UP001156218"/>
    </source>
</evidence>
<dbReference type="EMBL" id="CP083680">
    <property type="protein sequence ID" value="UYU67352.1"/>
    <property type="molecule type" value="Genomic_DNA"/>
</dbReference>
<dbReference type="AlphaFoldDB" id="A0ABD7U5H5"/>
<protein>
    <submittedName>
        <fullName evidence="1">Uncharacterized protein</fullName>
    </submittedName>
</protein>
<organism evidence="1 2">
    <name type="scientific">Bacteroides thetaiotaomicron</name>
    <dbReference type="NCBI Taxonomy" id="818"/>
    <lineage>
        <taxon>Bacteria</taxon>
        <taxon>Pseudomonadati</taxon>
        <taxon>Bacteroidota</taxon>
        <taxon>Bacteroidia</taxon>
        <taxon>Bacteroidales</taxon>
        <taxon>Bacteroidaceae</taxon>
        <taxon>Bacteroides</taxon>
    </lineage>
</organism>
<dbReference type="RefSeq" id="WP_130062176.1">
    <property type="nucleotide sequence ID" value="NZ_CP083680.1"/>
</dbReference>
<dbReference type="Proteomes" id="UP001156218">
    <property type="component" value="Chromosome"/>
</dbReference>
<gene>
    <name evidence="1" type="ORF">KQP68_03460</name>
</gene>
<proteinExistence type="predicted"/>
<sequence length="82" mass="8870">MGCISVHIEAIKGIGNVSVKADEMKVSASATGMKVSIGVVCDVGKQAYLKVDPEYIWLMPSNNFLDNVDVLSNVVWQAVQEE</sequence>
<name>A0ABD7U5H5_BACT4</name>
<evidence type="ECO:0000313" key="1">
    <source>
        <dbReference type="EMBL" id="UYU67352.1"/>
    </source>
</evidence>
<reference evidence="1 2" key="1">
    <citation type="submission" date="2021-06" db="EMBL/GenBank/DDBJ databases">
        <title>Interrogation of the integrated mobile genetic elements in gut-associated Bacteroides with a consensus prediction approach.</title>
        <authorList>
            <person name="Campbell D.E."/>
            <person name="Leigh J.R."/>
            <person name="Kim T."/>
            <person name="England W."/>
            <person name="Whitaker R.J."/>
            <person name="Degnan P.H."/>
        </authorList>
    </citation>
    <scope>NUCLEOTIDE SEQUENCE [LARGE SCALE GENOMIC DNA]</scope>
    <source>
        <strain evidence="1 2">WAL8669</strain>
    </source>
</reference>